<dbReference type="InterPro" id="IPR001898">
    <property type="entry name" value="SLC13A/DASS"/>
</dbReference>
<evidence type="ECO:0000256" key="4">
    <source>
        <dbReference type="ARBA" id="ARBA00022989"/>
    </source>
</evidence>
<dbReference type="GO" id="GO:0005886">
    <property type="term" value="C:plasma membrane"/>
    <property type="evidence" value="ECO:0007669"/>
    <property type="project" value="TreeGrafter"/>
</dbReference>
<comment type="subcellular location">
    <subcellularLocation>
        <location evidence="1">Membrane</location>
        <topology evidence="1">Multi-pass membrane protein</topology>
    </subcellularLocation>
</comment>
<sequence>MGTVIGTPTNVVLFGLVTDTYGPETTLSFGTWAAYGIPLSLILLLFVWAILGMIFIGPKKFFACKNPDKSREAAIRQILDEEKRSLGPIEWAEGSAIGILAVIVVLWVTRKPGVDGWAALVPSGFNKDGKSIPLTTDTQAAVLGTILVCAWPANNPFRRRQPTEQDIDPLEPVLPWKVAQSRCPWQVLFLIGGGFCLSRMCTVSQVVCSLSLAVVHEAVYGGMSVCAIQTREVGSSTSVALSRDKVAQSHRRVCVTASADHDRHGMAR</sequence>
<evidence type="ECO:0000256" key="1">
    <source>
        <dbReference type="ARBA" id="ARBA00004141"/>
    </source>
</evidence>
<dbReference type="GO" id="GO:0015556">
    <property type="term" value="F:C4-dicarboxylate transmembrane transporter activity"/>
    <property type="evidence" value="ECO:0007669"/>
    <property type="project" value="UniProtKB-ARBA"/>
</dbReference>
<evidence type="ECO:0000313" key="7">
    <source>
        <dbReference type="WBParaSite" id="MCU_001323-RA"/>
    </source>
</evidence>
<dbReference type="PANTHER" id="PTHR10283">
    <property type="entry name" value="SOLUTE CARRIER FAMILY 13 MEMBER"/>
    <property type="match status" value="1"/>
</dbReference>
<feature type="transmembrane region" description="Helical" evidence="6">
    <location>
        <begin position="32"/>
        <end position="56"/>
    </location>
</feature>
<comment type="similarity">
    <text evidence="2">Belongs to the SLC13A/DASS transporter (TC 2.A.47) family. NADC subfamily.</text>
</comment>
<name>A0A5K3EKZ8_MESCO</name>
<dbReference type="WBParaSite" id="MCU_001323-RA">
    <property type="protein sequence ID" value="MCU_001323-RA"/>
    <property type="gene ID" value="MCU_001323"/>
</dbReference>
<evidence type="ECO:0000256" key="3">
    <source>
        <dbReference type="ARBA" id="ARBA00022692"/>
    </source>
</evidence>
<dbReference type="PANTHER" id="PTHR10283:SF82">
    <property type="entry name" value="SOLUTE CARRIER FAMILY 13 MEMBER 2"/>
    <property type="match status" value="1"/>
</dbReference>
<dbReference type="Pfam" id="PF00939">
    <property type="entry name" value="Na_sulph_symp"/>
    <property type="match status" value="1"/>
</dbReference>
<dbReference type="AlphaFoldDB" id="A0A5K3EKZ8"/>
<dbReference type="GO" id="GO:0005310">
    <property type="term" value="F:dicarboxylic acid transmembrane transporter activity"/>
    <property type="evidence" value="ECO:0007669"/>
    <property type="project" value="UniProtKB-ARBA"/>
</dbReference>
<proteinExistence type="inferred from homology"/>
<keyword evidence="3 6" id="KW-0812">Transmembrane</keyword>
<evidence type="ECO:0000256" key="2">
    <source>
        <dbReference type="ARBA" id="ARBA00006772"/>
    </source>
</evidence>
<organism evidence="7">
    <name type="scientific">Mesocestoides corti</name>
    <name type="common">Flatworm</name>
    <dbReference type="NCBI Taxonomy" id="53468"/>
    <lineage>
        <taxon>Eukaryota</taxon>
        <taxon>Metazoa</taxon>
        <taxon>Spiralia</taxon>
        <taxon>Lophotrochozoa</taxon>
        <taxon>Platyhelminthes</taxon>
        <taxon>Cestoda</taxon>
        <taxon>Eucestoda</taxon>
        <taxon>Cyclophyllidea</taxon>
        <taxon>Mesocestoididae</taxon>
        <taxon>Mesocestoides</taxon>
    </lineage>
</organism>
<keyword evidence="4 6" id="KW-1133">Transmembrane helix</keyword>
<protein>
    <submittedName>
        <fullName evidence="7">CitMHS domain-containing protein</fullName>
    </submittedName>
</protein>
<evidence type="ECO:0000256" key="6">
    <source>
        <dbReference type="SAM" id="Phobius"/>
    </source>
</evidence>
<accession>A0A5K3EKZ8</accession>
<evidence type="ECO:0000256" key="5">
    <source>
        <dbReference type="ARBA" id="ARBA00023136"/>
    </source>
</evidence>
<keyword evidence="5 6" id="KW-0472">Membrane</keyword>
<reference evidence="7" key="1">
    <citation type="submission" date="2019-11" db="UniProtKB">
        <authorList>
            <consortium name="WormBaseParasite"/>
        </authorList>
    </citation>
    <scope>IDENTIFICATION</scope>
</reference>